<keyword evidence="6" id="KW-0862">Zinc</keyword>
<comment type="similarity">
    <text evidence="2">Belongs to the peptidase M1 family.</text>
</comment>
<keyword evidence="3" id="KW-0645">Protease</keyword>
<organism evidence="10 11">
    <name type="scientific">Patella caerulea</name>
    <name type="common">Rayed Mediterranean limpet</name>
    <dbReference type="NCBI Taxonomy" id="87958"/>
    <lineage>
        <taxon>Eukaryota</taxon>
        <taxon>Metazoa</taxon>
        <taxon>Spiralia</taxon>
        <taxon>Lophotrochozoa</taxon>
        <taxon>Mollusca</taxon>
        <taxon>Gastropoda</taxon>
        <taxon>Patellogastropoda</taxon>
        <taxon>Patelloidea</taxon>
        <taxon>Patellidae</taxon>
        <taxon>Patella</taxon>
    </lineage>
</organism>
<dbReference type="GO" id="GO:0008270">
    <property type="term" value="F:zinc ion binding"/>
    <property type="evidence" value="ECO:0007669"/>
    <property type="project" value="InterPro"/>
</dbReference>
<evidence type="ECO:0000256" key="7">
    <source>
        <dbReference type="ARBA" id="ARBA00023049"/>
    </source>
</evidence>
<protein>
    <recommendedName>
        <fullName evidence="9">Peptidase M1 leukotriene A4 hydrolase/aminopeptidase C-terminal domain-containing protein</fullName>
    </recommendedName>
</protein>
<gene>
    <name evidence="10" type="ORF">SNE40_004821</name>
</gene>
<evidence type="ECO:0000313" key="11">
    <source>
        <dbReference type="Proteomes" id="UP001347796"/>
    </source>
</evidence>
<dbReference type="InterPro" id="IPR016024">
    <property type="entry name" value="ARM-type_fold"/>
</dbReference>
<dbReference type="Gene3D" id="1.25.40.320">
    <property type="entry name" value="Peptidase M1, leukotriene A4 hydrolase/aminopeptidase C-terminal domain"/>
    <property type="match status" value="1"/>
</dbReference>
<dbReference type="PANTHER" id="PTHR46627">
    <property type="entry name" value="AMINOPEPTIDASE O"/>
    <property type="match status" value="1"/>
</dbReference>
<dbReference type="GO" id="GO:0006508">
    <property type="term" value="P:proteolysis"/>
    <property type="evidence" value="ECO:0007669"/>
    <property type="project" value="UniProtKB-KW"/>
</dbReference>
<name>A0AAN8Q602_PATCE</name>
<comment type="caution">
    <text evidence="10">The sequence shown here is derived from an EMBL/GenBank/DDBJ whole genome shotgun (WGS) entry which is preliminary data.</text>
</comment>
<dbReference type="InterPro" id="IPR015211">
    <property type="entry name" value="Peptidase_M1_C"/>
</dbReference>
<evidence type="ECO:0000256" key="8">
    <source>
        <dbReference type="SAM" id="MobiDB-lite"/>
    </source>
</evidence>
<dbReference type="AlphaFoldDB" id="A0AAN8Q602"/>
<feature type="domain" description="Peptidase M1 leukotriene A4 hydrolase/aminopeptidase C-terminal" evidence="9">
    <location>
        <begin position="692"/>
        <end position="828"/>
    </location>
</feature>
<dbReference type="InterPro" id="IPR042097">
    <property type="entry name" value="Aminopeptidase_N-like_N_sf"/>
</dbReference>
<dbReference type="InterPro" id="IPR038502">
    <property type="entry name" value="M1_LTA-4_hydro/amino_C_sf"/>
</dbReference>
<dbReference type="SUPFAM" id="SSF48371">
    <property type="entry name" value="ARM repeat"/>
    <property type="match status" value="1"/>
</dbReference>
<dbReference type="InterPro" id="IPR014782">
    <property type="entry name" value="Peptidase_M1_dom"/>
</dbReference>
<accession>A0AAN8Q602</accession>
<dbReference type="InterPro" id="IPR027268">
    <property type="entry name" value="Peptidase_M4/M1_CTD_sf"/>
</dbReference>
<dbReference type="GO" id="GO:0005730">
    <property type="term" value="C:nucleolus"/>
    <property type="evidence" value="ECO:0007669"/>
    <property type="project" value="InterPro"/>
</dbReference>
<evidence type="ECO:0000259" key="9">
    <source>
        <dbReference type="SMART" id="SM01263"/>
    </source>
</evidence>
<dbReference type="SUPFAM" id="SSF63737">
    <property type="entry name" value="Leukotriene A4 hydrolase N-terminal domain"/>
    <property type="match status" value="1"/>
</dbReference>
<reference evidence="10 11" key="1">
    <citation type="submission" date="2024-01" db="EMBL/GenBank/DDBJ databases">
        <title>The genome of the rayed Mediterranean limpet Patella caerulea (Linnaeus, 1758).</title>
        <authorList>
            <person name="Anh-Thu Weber A."/>
            <person name="Halstead-Nussloch G."/>
        </authorList>
    </citation>
    <scope>NUCLEOTIDE SEQUENCE [LARGE SCALE GENOMIC DNA]</scope>
    <source>
        <strain evidence="10">AATW-2023a</strain>
        <tissue evidence="10">Whole specimen</tissue>
    </source>
</reference>
<feature type="compositionally biased region" description="Basic and acidic residues" evidence="8">
    <location>
        <begin position="129"/>
        <end position="146"/>
    </location>
</feature>
<evidence type="ECO:0000313" key="10">
    <source>
        <dbReference type="EMBL" id="KAK6188693.1"/>
    </source>
</evidence>
<comment type="cofactor">
    <cofactor evidence="1">
        <name>Zn(2+)</name>
        <dbReference type="ChEBI" id="CHEBI:29105"/>
    </cofactor>
</comment>
<proteinExistence type="inferred from homology"/>
<evidence type="ECO:0000256" key="1">
    <source>
        <dbReference type="ARBA" id="ARBA00001947"/>
    </source>
</evidence>
<sequence>MTDAPTINSTAGHELDLPLSANIRDIVVYHFILDWNCDVKGIKSVILFLRPTSYNSNDAVERNISDEITDEHHSKQSPGDIVETMKCHATNVVKSTQNPTDQGTDEQLPEQSAKNSLGHMTGNSIDYTVKSERNTSDPRVSEHRNDPSTQDFLDTQKPPDPRTNEHRSKQNPGTDAQHPERSTRDFVLILDCCDLEIISVDELKQSDSFRVPHSLIEEKADIENENGFYMSHVDQKGQPLEFVVEKHCLRTWKPGVSSGSCFPKVVQIKYAITANGKSFKWTKDVDGKPCGFTIGHWINNRSLFPSQDAPSAMPTWQAIIRAERNQVVLMSGDESGKLVDKYSRDDLKAYFFYTSMPMPTSTLAIACGDWTEVVVVSCGDPTDDVSALPSCQKHGANCQTNFSPNNILPCRLFLPESLKDAGEELSVYLPSCMEAVKDILGPHPFQRLDILIVPECFDSLGMASPSLLFLSQSVLSRDYSMCHRVAHELCHSWFGLLIGPKDWTEEWMTEGFCTYLEDIVHTKALKWERDVTDEFIELRSLLRYKILYNELEHTEGHLQLLRPNQGSDSSENEKFVKDGMNPGKGFMQVHYLKGYFLLRYLEETVGRETFLHFLKKYVVEWHGELVLSQDFLKMFLDNFPRLRETGMSEEYLCSEWLDYPGIPLSIKDFPATIKCKNRMIVAVNKELEKIYSMCRQVSKKAKKKRRIDSTSETHELNADQKVLLLEELLNKDSLPVNVFTYLRHQYNIDLTNAEVYHRLCELIIKHRYSQYYPEIEQFLKQHQSMGVYLYGEMMLSENKKLIEISRRCFSLVKNEMPDGVVSTVHAMLYGD</sequence>
<feature type="compositionally biased region" description="Basic and acidic residues" evidence="8">
    <location>
        <begin position="157"/>
        <end position="168"/>
    </location>
</feature>
<evidence type="ECO:0000256" key="6">
    <source>
        <dbReference type="ARBA" id="ARBA00022833"/>
    </source>
</evidence>
<dbReference type="SUPFAM" id="SSF55486">
    <property type="entry name" value="Metalloproteases ('zincins'), catalytic domain"/>
    <property type="match status" value="1"/>
</dbReference>
<dbReference type="InterPro" id="IPR033577">
    <property type="entry name" value="AOPep"/>
</dbReference>
<dbReference type="Gene3D" id="2.60.40.1730">
    <property type="entry name" value="tricorn interacting facor f3 domain"/>
    <property type="match status" value="1"/>
</dbReference>
<dbReference type="FunFam" id="1.10.390.10:FF:000014">
    <property type="entry name" value="aminopeptidase O isoform X1"/>
    <property type="match status" value="1"/>
</dbReference>
<keyword evidence="5" id="KW-0378">Hydrolase</keyword>
<dbReference type="InterPro" id="IPR001930">
    <property type="entry name" value="Peptidase_M1"/>
</dbReference>
<dbReference type="PRINTS" id="PR00756">
    <property type="entry name" value="ALADIPTASE"/>
</dbReference>
<evidence type="ECO:0000256" key="5">
    <source>
        <dbReference type="ARBA" id="ARBA00022801"/>
    </source>
</evidence>
<dbReference type="PANTHER" id="PTHR46627:SF1">
    <property type="entry name" value="AMINOPEPTIDASE O"/>
    <property type="match status" value="1"/>
</dbReference>
<dbReference type="GO" id="GO:0070006">
    <property type="term" value="F:metalloaminopeptidase activity"/>
    <property type="evidence" value="ECO:0007669"/>
    <property type="project" value="InterPro"/>
</dbReference>
<evidence type="ECO:0000256" key="3">
    <source>
        <dbReference type="ARBA" id="ARBA00022670"/>
    </source>
</evidence>
<evidence type="ECO:0000256" key="4">
    <source>
        <dbReference type="ARBA" id="ARBA00022723"/>
    </source>
</evidence>
<dbReference type="Gene3D" id="3.30.2010.30">
    <property type="match status" value="1"/>
</dbReference>
<keyword evidence="4" id="KW-0479">Metal-binding</keyword>
<keyword evidence="11" id="KW-1185">Reference proteome</keyword>
<dbReference type="Pfam" id="PF01433">
    <property type="entry name" value="Peptidase_M1"/>
    <property type="match status" value="1"/>
</dbReference>
<feature type="region of interest" description="Disordered" evidence="8">
    <location>
        <begin position="95"/>
        <end position="181"/>
    </location>
</feature>
<keyword evidence="7" id="KW-0482">Metalloprotease</keyword>
<evidence type="ECO:0000256" key="2">
    <source>
        <dbReference type="ARBA" id="ARBA00010136"/>
    </source>
</evidence>
<dbReference type="Pfam" id="PF09127">
    <property type="entry name" value="Leuk-A4-hydro_C"/>
    <property type="match status" value="1"/>
</dbReference>
<dbReference type="Gene3D" id="1.10.390.10">
    <property type="entry name" value="Neutral Protease Domain 2"/>
    <property type="match status" value="1"/>
</dbReference>
<dbReference type="Proteomes" id="UP001347796">
    <property type="component" value="Unassembled WGS sequence"/>
</dbReference>
<dbReference type="EMBL" id="JAZGQO010000003">
    <property type="protein sequence ID" value="KAK6188693.1"/>
    <property type="molecule type" value="Genomic_DNA"/>
</dbReference>
<dbReference type="SMART" id="SM01263">
    <property type="entry name" value="Leuk-A4-hydro_C"/>
    <property type="match status" value="1"/>
</dbReference>